<dbReference type="Pfam" id="PF17754">
    <property type="entry name" value="TetR_C_14"/>
    <property type="match status" value="1"/>
</dbReference>
<dbReference type="Proteomes" id="UP000565715">
    <property type="component" value="Unassembled WGS sequence"/>
</dbReference>
<dbReference type="PANTHER" id="PTHR30055">
    <property type="entry name" value="HTH-TYPE TRANSCRIPTIONAL REGULATOR RUTR"/>
    <property type="match status" value="1"/>
</dbReference>
<feature type="domain" description="HTH tetR-type" evidence="5">
    <location>
        <begin position="11"/>
        <end position="71"/>
    </location>
</feature>
<sequence>MATGLRERKRLAMMQRTQDAALDLCDEHGYGHVSIEQVAERAEVSASSIYRHFGSKEAILLWNRDWEGDLYTTLRRDESLLSELSRVARDTLVGGSTEAEERHRRRLRYLLDEPPLTALMGGQLIAATDLVAEVLAGQTGREHSDVQIQVNAGALVGAMLGALRSWRAANYATPLDAVLDEVFEAIERGLPLLTHP</sequence>
<evidence type="ECO:0000313" key="6">
    <source>
        <dbReference type="EMBL" id="NKY34463.1"/>
    </source>
</evidence>
<evidence type="ECO:0000256" key="2">
    <source>
        <dbReference type="ARBA" id="ARBA00023125"/>
    </source>
</evidence>
<dbReference type="SUPFAM" id="SSF46689">
    <property type="entry name" value="Homeodomain-like"/>
    <property type="match status" value="1"/>
</dbReference>
<dbReference type="PROSITE" id="PS50977">
    <property type="entry name" value="HTH_TETR_2"/>
    <property type="match status" value="1"/>
</dbReference>
<dbReference type="RefSeq" id="WP_157112951.1">
    <property type="nucleotide sequence ID" value="NZ_JAAXOO010000004.1"/>
</dbReference>
<dbReference type="PANTHER" id="PTHR30055:SF238">
    <property type="entry name" value="MYCOFACTOCIN BIOSYNTHESIS TRANSCRIPTIONAL REGULATOR MFTR-RELATED"/>
    <property type="match status" value="1"/>
</dbReference>
<evidence type="ECO:0000259" key="5">
    <source>
        <dbReference type="PROSITE" id="PS50977"/>
    </source>
</evidence>
<name>A0A846XIP6_9NOCA</name>
<dbReference type="Gene3D" id="1.10.10.60">
    <property type="entry name" value="Homeodomain-like"/>
    <property type="match status" value="1"/>
</dbReference>
<dbReference type="InterPro" id="IPR050109">
    <property type="entry name" value="HTH-type_TetR-like_transc_reg"/>
</dbReference>
<accession>A0A846XIP6</accession>
<evidence type="ECO:0000256" key="3">
    <source>
        <dbReference type="ARBA" id="ARBA00023163"/>
    </source>
</evidence>
<evidence type="ECO:0000313" key="7">
    <source>
        <dbReference type="Proteomes" id="UP000565715"/>
    </source>
</evidence>
<dbReference type="InterPro" id="IPR001647">
    <property type="entry name" value="HTH_TetR"/>
</dbReference>
<protein>
    <submittedName>
        <fullName evidence="6">TetR/AcrR family transcriptional regulator</fullName>
    </submittedName>
</protein>
<keyword evidence="7" id="KW-1185">Reference proteome</keyword>
<dbReference type="GO" id="GO:0000976">
    <property type="term" value="F:transcription cis-regulatory region binding"/>
    <property type="evidence" value="ECO:0007669"/>
    <property type="project" value="TreeGrafter"/>
</dbReference>
<gene>
    <name evidence="6" type="ORF">HGA13_15480</name>
</gene>
<dbReference type="AlphaFoldDB" id="A0A846XIP6"/>
<keyword evidence="2 4" id="KW-0238">DNA-binding</keyword>
<dbReference type="PRINTS" id="PR00455">
    <property type="entry name" value="HTHTETR"/>
</dbReference>
<dbReference type="Pfam" id="PF00440">
    <property type="entry name" value="TetR_N"/>
    <property type="match status" value="1"/>
</dbReference>
<dbReference type="Gene3D" id="1.10.357.10">
    <property type="entry name" value="Tetracycline Repressor, domain 2"/>
    <property type="match status" value="1"/>
</dbReference>
<keyword evidence="3" id="KW-0804">Transcription</keyword>
<dbReference type="EMBL" id="JAAXOO010000004">
    <property type="protein sequence ID" value="NKY34463.1"/>
    <property type="molecule type" value="Genomic_DNA"/>
</dbReference>
<feature type="DNA-binding region" description="H-T-H motif" evidence="4">
    <location>
        <begin position="34"/>
        <end position="53"/>
    </location>
</feature>
<reference evidence="6 7" key="1">
    <citation type="submission" date="2020-04" db="EMBL/GenBank/DDBJ databases">
        <title>MicrobeNet Type strains.</title>
        <authorList>
            <person name="Nicholson A.C."/>
        </authorList>
    </citation>
    <scope>NUCLEOTIDE SEQUENCE [LARGE SCALE GENOMIC DNA]</scope>
    <source>
        <strain evidence="6 7">DSM 45078</strain>
    </source>
</reference>
<proteinExistence type="predicted"/>
<comment type="caution">
    <text evidence="6">The sequence shown here is derived from an EMBL/GenBank/DDBJ whole genome shotgun (WGS) entry which is preliminary data.</text>
</comment>
<keyword evidence="1" id="KW-0805">Transcription regulation</keyword>
<organism evidence="6 7">
    <name type="scientific">Nocardia speluncae</name>
    <dbReference type="NCBI Taxonomy" id="419477"/>
    <lineage>
        <taxon>Bacteria</taxon>
        <taxon>Bacillati</taxon>
        <taxon>Actinomycetota</taxon>
        <taxon>Actinomycetes</taxon>
        <taxon>Mycobacteriales</taxon>
        <taxon>Nocardiaceae</taxon>
        <taxon>Nocardia</taxon>
    </lineage>
</organism>
<dbReference type="GO" id="GO:0003700">
    <property type="term" value="F:DNA-binding transcription factor activity"/>
    <property type="evidence" value="ECO:0007669"/>
    <property type="project" value="TreeGrafter"/>
</dbReference>
<dbReference type="InterPro" id="IPR041347">
    <property type="entry name" value="MftR_C"/>
</dbReference>
<dbReference type="InterPro" id="IPR009057">
    <property type="entry name" value="Homeodomain-like_sf"/>
</dbReference>
<evidence type="ECO:0000256" key="4">
    <source>
        <dbReference type="PROSITE-ProRule" id="PRU00335"/>
    </source>
</evidence>
<evidence type="ECO:0000256" key="1">
    <source>
        <dbReference type="ARBA" id="ARBA00023015"/>
    </source>
</evidence>